<sequence length="483" mass="53295">MAQVLYATPNHRVTKARYVTSSDPRGYVPVYEYPLNGQWIMMDIDDGYASGRHSATPKAGRQSPSARADPRLADIVKILESQPDLATKLRRVRGGYLKMQGTWMARDVCPLLIRTCTADRRWPQVALELSRRVAWNIRYDLVPLFGPSFPDSCLSPDQPGYGKVVTRPTTKTRRSRRTNEPCSPPGTTAPLQDSPPALDPTPEISTSPKLFDSPVEGNLSLVPERVFDEAGYGGTNGGQPRGRSYSHSSGQVRYQAQGWSSLAPIKQEDIQGIAVYDYPQVQFAETTVYPSHHHSHLRRGSVPHVSSSYAFQDVDVEIKHERGVTHDSGYASFSPDMDSPAYGQFSYAQQAQPQAQAQGQGYEMHERSRSDSGYAAFVGQAQSGCGSGPASIHQQGYASAPASARAMTFEQQQQQQQQESGYAQQGMEHYHHAQASAHFHPSSTQAQYTGVTAYEYAFAYDPTSAPPHGHSTDAHYHAYGQQY</sequence>
<feature type="region of interest" description="Disordered" evidence="1">
    <location>
        <begin position="156"/>
        <end position="215"/>
    </location>
</feature>
<dbReference type="PANTHER" id="PTHR43828:SF5">
    <property type="entry name" value="TRANSCRIPTIONAL REPRESSOR XBP1"/>
    <property type="match status" value="1"/>
</dbReference>
<dbReference type="Gene3D" id="3.10.260.10">
    <property type="entry name" value="Transcription regulator HTH, APSES-type DNA-binding domain"/>
    <property type="match status" value="1"/>
</dbReference>
<dbReference type="GO" id="GO:0030907">
    <property type="term" value="C:MBF transcription complex"/>
    <property type="evidence" value="ECO:0007669"/>
    <property type="project" value="TreeGrafter"/>
</dbReference>
<feature type="compositionally biased region" description="Low complexity" evidence="1">
    <location>
        <begin position="349"/>
        <end position="361"/>
    </location>
</feature>
<dbReference type="EMBL" id="SSOP01000116">
    <property type="protein sequence ID" value="KAB5591216.1"/>
    <property type="molecule type" value="Genomic_DNA"/>
</dbReference>
<dbReference type="Proteomes" id="UP000383932">
    <property type="component" value="Unassembled WGS sequence"/>
</dbReference>
<dbReference type="OrthoDB" id="5562739at2759"/>
<accession>A0A5N5QID3</accession>
<comment type="caution">
    <text evidence="2">The sequence shown here is derived from an EMBL/GenBank/DDBJ whole genome shotgun (WGS) entry which is preliminary data.</text>
</comment>
<dbReference type="PANTHER" id="PTHR43828">
    <property type="entry name" value="ASPARAGINASE"/>
    <property type="match status" value="1"/>
</dbReference>
<evidence type="ECO:0000313" key="2">
    <source>
        <dbReference type="EMBL" id="KAB5591216.1"/>
    </source>
</evidence>
<protein>
    <recommendedName>
        <fullName evidence="4">HTH APSES-type domain-containing protein</fullName>
    </recommendedName>
</protein>
<name>A0A5N5QID3_9AGAM</name>
<evidence type="ECO:0000256" key="1">
    <source>
        <dbReference type="SAM" id="MobiDB-lite"/>
    </source>
</evidence>
<dbReference type="InterPro" id="IPR036887">
    <property type="entry name" value="HTH_APSES_sf"/>
</dbReference>
<gene>
    <name evidence="2" type="ORF">CTheo_5333</name>
</gene>
<dbReference type="InterPro" id="IPR051642">
    <property type="entry name" value="SWI6-like"/>
</dbReference>
<dbReference type="AlphaFoldDB" id="A0A5N5QID3"/>
<dbReference type="SUPFAM" id="SSF54616">
    <property type="entry name" value="DNA-binding domain of Mlu1-box binding protein MBP1"/>
    <property type="match status" value="1"/>
</dbReference>
<proteinExistence type="predicted"/>
<feature type="region of interest" description="Disordered" evidence="1">
    <location>
        <begin position="385"/>
        <end position="429"/>
    </location>
</feature>
<organism evidence="2 3">
    <name type="scientific">Ceratobasidium theobromae</name>
    <dbReference type="NCBI Taxonomy" id="1582974"/>
    <lineage>
        <taxon>Eukaryota</taxon>
        <taxon>Fungi</taxon>
        <taxon>Dikarya</taxon>
        <taxon>Basidiomycota</taxon>
        <taxon>Agaricomycotina</taxon>
        <taxon>Agaricomycetes</taxon>
        <taxon>Cantharellales</taxon>
        <taxon>Ceratobasidiaceae</taxon>
        <taxon>Ceratobasidium</taxon>
    </lineage>
</organism>
<reference evidence="2 3" key="1">
    <citation type="journal article" date="2019" name="Fungal Biol. Biotechnol.">
        <title>Draft genome sequence of fastidious pathogen Ceratobasidium theobromae, which causes vascular-streak dieback in Theobroma cacao.</title>
        <authorList>
            <person name="Ali S.S."/>
            <person name="Asman A."/>
            <person name="Shao J."/>
            <person name="Firmansyah A.P."/>
            <person name="Susilo A.W."/>
            <person name="Rosmana A."/>
            <person name="McMahon P."/>
            <person name="Junaid M."/>
            <person name="Guest D."/>
            <person name="Kheng T.Y."/>
            <person name="Meinhardt L.W."/>
            <person name="Bailey B.A."/>
        </authorList>
    </citation>
    <scope>NUCLEOTIDE SEQUENCE [LARGE SCALE GENOMIC DNA]</scope>
    <source>
        <strain evidence="2 3">CT2</strain>
    </source>
</reference>
<dbReference type="GO" id="GO:0033309">
    <property type="term" value="C:SBF transcription complex"/>
    <property type="evidence" value="ECO:0007669"/>
    <property type="project" value="TreeGrafter"/>
</dbReference>
<evidence type="ECO:0000313" key="3">
    <source>
        <dbReference type="Proteomes" id="UP000383932"/>
    </source>
</evidence>
<keyword evidence="3" id="KW-1185">Reference proteome</keyword>
<dbReference type="GO" id="GO:0003677">
    <property type="term" value="F:DNA binding"/>
    <property type="evidence" value="ECO:0007669"/>
    <property type="project" value="InterPro"/>
</dbReference>
<feature type="region of interest" description="Disordered" evidence="1">
    <location>
        <begin position="349"/>
        <end position="370"/>
    </location>
</feature>
<dbReference type="GO" id="GO:0006357">
    <property type="term" value="P:regulation of transcription by RNA polymerase II"/>
    <property type="evidence" value="ECO:0007669"/>
    <property type="project" value="UniProtKB-ARBA"/>
</dbReference>
<evidence type="ECO:0008006" key="4">
    <source>
        <dbReference type="Google" id="ProtNLM"/>
    </source>
</evidence>